<dbReference type="RefSeq" id="WP_382222344.1">
    <property type="nucleotide sequence ID" value="NZ_JBHTCA010000005.1"/>
</dbReference>
<evidence type="ECO:0000313" key="3">
    <source>
        <dbReference type="EMBL" id="MFC7409107.1"/>
    </source>
</evidence>
<dbReference type="PIRSF" id="PIRSF017082">
    <property type="entry name" value="YflP"/>
    <property type="match status" value="1"/>
</dbReference>
<dbReference type="CDD" id="cd07012">
    <property type="entry name" value="PBP2_Bug_TTT"/>
    <property type="match status" value="1"/>
</dbReference>
<evidence type="ECO:0000256" key="1">
    <source>
        <dbReference type="ARBA" id="ARBA00006987"/>
    </source>
</evidence>
<organism evidence="3 4">
    <name type="scientific">Hydrogenophaga atypica</name>
    <dbReference type="NCBI Taxonomy" id="249409"/>
    <lineage>
        <taxon>Bacteria</taxon>
        <taxon>Pseudomonadati</taxon>
        <taxon>Pseudomonadota</taxon>
        <taxon>Betaproteobacteria</taxon>
        <taxon>Burkholderiales</taxon>
        <taxon>Comamonadaceae</taxon>
        <taxon>Hydrogenophaga</taxon>
    </lineage>
</organism>
<name>A0ABW2QJD7_9BURK</name>
<keyword evidence="4" id="KW-1185">Reference proteome</keyword>
<sequence length="321" mass="34473">MTIRRHVLAALTLATLAGFSHAQEANWPNRPIKIVVGFAAGTPPDIFARLYGDYASKKLGVPVVIDNKPGAAGNLATDTVAKAPADGYTFLYNLSTAFTINPFIYSKLPFDPQKDLVPVATTMRQGLVLITKPNMEAKSVKDLVAAAKAKPGTISHASYGAGSPSHLIVEWFKEETGTDMVHVPYRASPVPDVMGGQVDTVMEPIATAFPLIKDGKVQALAYSGPARFAALPNVPTLSETVPNLTMMSWHGIWTSAATPAAIVDRMNAVFVEGSKDADVSKRIRDLNSEPLGASRTEMANMIRRDADIYGRIVKAKNIKID</sequence>
<reference evidence="4" key="1">
    <citation type="journal article" date="2019" name="Int. J. Syst. Evol. Microbiol.">
        <title>The Global Catalogue of Microorganisms (GCM) 10K type strain sequencing project: providing services to taxonomists for standard genome sequencing and annotation.</title>
        <authorList>
            <consortium name="The Broad Institute Genomics Platform"/>
            <consortium name="The Broad Institute Genome Sequencing Center for Infectious Disease"/>
            <person name="Wu L."/>
            <person name="Ma J."/>
        </authorList>
    </citation>
    <scope>NUCLEOTIDE SEQUENCE [LARGE SCALE GENOMIC DNA]</scope>
    <source>
        <strain evidence="4">CGMCC 1.12371</strain>
    </source>
</reference>
<evidence type="ECO:0000256" key="2">
    <source>
        <dbReference type="SAM" id="SignalP"/>
    </source>
</evidence>
<dbReference type="InterPro" id="IPR005064">
    <property type="entry name" value="BUG"/>
</dbReference>
<dbReference type="Pfam" id="PF03401">
    <property type="entry name" value="TctC"/>
    <property type="match status" value="1"/>
</dbReference>
<dbReference type="Gene3D" id="3.40.190.10">
    <property type="entry name" value="Periplasmic binding protein-like II"/>
    <property type="match status" value="1"/>
</dbReference>
<dbReference type="EMBL" id="JBHTCA010000005">
    <property type="protein sequence ID" value="MFC7409107.1"/>
    <property type="molecule type" value="Genomic_DNA"/>
</dbReference>
<feature type="signal peptide" evidence="2">
    <location>
        <begin position="1"/>
        <end position="22"/>
    </location>
</feature>
<comment type="similarity">
    <text evidence="1">Belongs to the UPF0065 (bug) family.</text>
</comment>
<dbReference type="SUPFAM" id="SSF53850">
    <property type="entry name" value="Periplasmic binding protein-like II"/>
    <property type="match status" value="1"/>
</dbReference>
<feature type="chain" id="PRO_5046675425" evidence="2">
    <location>
        <begin position="23"/>
        <end position="321"/>
    </location>
</feature>
<keyword evidence="2" id="KW-0732">Signal</keyword>
<dbReference type="Proteomes" id="UP001596501">
    <property type="component" value="Unassembled WGS sequence"/>
</dbReference>
<protein>
    <submittedName>
        <fullName evidence="3">Bug family tripartite tricarboxylate transporter substrate binding protein</fullName>
    </submittedName>
</protein>
<dbReference type="PANTHER" id="PTHR42928">
    <property type="entry name" value="TRICARBOXYLATE-BINDING PROTEIN"/>
    <property type="match status" value="1"/>
</dbReference>
<dbReference type="PANTHER" id="PTHR42928:SF5">
    <property type="entry name" value="BLR1237 PROTEIN"/>
    <property type="match status" value="1"/>
</dbReference>
<comment type="caution">
    <text evidence="3">The sequence shown here is derived from an EMBL/GenBank/DDBJ whole genome shotgun (WGS) entry which is preliminary data.</text>
</comment>
<accession>A0ABW2QJD7</accession>
<dbReference type="InterPro" id="IPR042100">
    <property type="entry name" value="Bug_dom1"/>
</dbReference>
<gene>
    <name evidence="3" type="ORF">ACFQPB_09570</name>
</gene>
<dbReference type="Gene3D" id="3.40.190.150">
    <property type="entry name" value="Bordetella uptake gene, domain 1"/>
    <property type="match status" value="1"/>
</dbReference>
<evidence type="ECO:0000313" key="4">
    <source>
        <dbReference type="Proteomes" id="UP001596501"/>
    </source>
</evidence>
<proteinExistence type="inferred from homology"/>